<proteinExistence type="predicted"/>
<reference evidence="1" key="1">
    <citation type="submission" date="2020-06" db="EMBL/GenBank/DDBJ databases">
        <title>Unique genomic features of the anaerobic methanotrophic archaea.</title>
        <authorList>
            <person name="Chadwick G.L."/>
            <person name="Skennerton C.T."/>
            <person name="Laso-Perez R."/>
            <person name="Leu A.O."/>
            <person name="Speth D.R."/>
            <person name="Yu H."/>
            <person name="Morgan-Lang C."/>
            <person name="Hatzenpichler R."/>
            <person name="Goudeau D."/>
            <person name="Malmstrom R."/>
            <person name="Brazelton W.J."/>
            <person name="Woyke T."/>
            <person name="Hallam S.J."/>
            <person name="Tyson G.W."/>
            <person name="Wegener G."/>
            <person name="Boetius A."/>
            <person name="Orphan V."/>
        </authorList>
    </citation>
    <scope>NUCLEOTIDE SEQUENCE</scope>
</reference>
<evidence type="ECO:0000313" key="1">
    <source>
        <dbReference type="EMBL" id="QNO54616.1"/>
    </source>
</evidence>
<dbReference type="EMBL" id="MT631587">
    <property type="protein sequence ID" value="QNO54616.1"/>
    <property type="molecule type" value="Genomic_DNA"/>
</dbReference>
<protein>
    <submittedName>
        <fullName evidence="1">Uncharacterized protein</fullName>
    </submittedName>
</protein>
<gene>
    <name evidence="1" type="ORF">MGEBMHLL_00025</name>
</gene>
<dbReference type="AlphaFoldDB" id="A0A7G9Z2Y2"/>
<sequence length="37" mass="4582">MKWEAVEKGYSDAIVYWYKLEQCLNRPNIKYRSELKE</sequence>
<accession>A0A7G9Z2Y2</accession>
<name>A0A7G9Z2Y2_9EURY</name>
<organism evidence="1">
    <name type="scientific">Candidatus Methanophaga sp. ANME-1 ERB7</name>
    <dbReference type="NCBI Taxonomy" id="2759913"/>
    <lineage>
        <taxon>Archaea</taxon>
        <taxon>Methanobacteriati</taxon>
        <taxon>Methanobacteriota</taxon>
        <taxon>Stenosarchaea group</taxon>
        <taxon>Methanomicrobia</taxon>
        <taxon>Candidatus Methanophagales</taxon>
        <taxon>Candidatus Methanophagaceae</taxon>
        <taxon>Candidatus Methanophaga</taxon>
    </lineage>
</organism>